<dbReference type="GO" id="GO:0005975">
    <property type="term" value="P:carbohydrate metabolic process"/>
    <property type="evidence" value="ECO:0007669"/>
    <property type="project" value="InterPro"/>
</dbReference>
<keyword evidence="6 7" id="KW-0326">Glycosidase</keyword>
<dbReference type="GO" id="GO:0016020">
    <property type="term" value="C:membrane"/>
    <property type="evidence" value="ECO:0007669"/>
    <property type="project" value="TreeGrafter"/>
</dbReference>
<sequence>MFSNRQLAVTGLLAGVVAVVLVAVAIVMTGTFRPSAVPSFQPLTAADYLWPQPAQVTDGNGQAAVSSFVIAQSNVDSSLTESALRLLHRSLAAKTGSSRMNATLAPFPISISVDSAAITNAKALPNADESYSLTVSETGVFIQAKTNIGATYALQTLSQLITSNGSLLYAKITDKPRFPYRGLLLDTARNFFPISDLERILDGMFMSKLNVLHWHIYDSHSFPIDWPLYPVMAERGAYRYKNGTLKVYRKKDVLGLVEYAFKRNIRVIPEFDLPGHSAVFGHISGHLVTRWNATPWTQFCYQPPCGQLDPREGGTLQIIDDLISDVGNWFQDPVLHVGHDEVPANAYTEFADAAKTDKANLTKIMREFEVQLAGIMEKNGKMYAAWDEIVEDYGVGDLVPKEAIISIWRSPSIQRVESARNAGFKNIVVGPIDTWYMDCSPSAAHCQSAFEKTNPATKYDIPGFITFPGRWHTWETMYKFDPLQGLSNASVIQGGFGALWSETVKRNNLDRFLFPRLSAIAERLWSYDSALYDTVSTGRRLARFRASLINEARIDVAELGYLGNEEGMVYRPELCDGVENMKADWQRGDSKWVVAGNPVDSSDYCAIAALYETNLLEHVDPERVLYAF</sequence>
<dbReference type="SUPFAM" id="SSF55545">
    <property type="entry name" value="beta-N-acetylhexosaminidase-like domain"/>
    <property type="match status" value="1"/>
</dbReference>
<dbReference type="InterPro" id="IPR017853">
    <property type="entry name" value="GH"/>
</dbReference>
<reference evidence="12 13" key="1">
    <citation type="journal article" date="2019" name="Sci. Rep.">
        <title>Comparative genomics of chytrid fungi reveal insights into the obligate biotrophic and pathogenic lifestyle of Synchytrium endobioticum.</title>
        <authorList>
            <person name="van de Vossenberg B.T.L.H."/>
            <person name="Warris S."/>
            <person name="Nguyen H.D.T."/>
            <person name="van Gent-Pelzer M.P.E."/>
            <person name="Joly D.L."/>
            <person name="van de Geest H.C."/>
            <person name="Bonants P.J.M."/>
            <person name="Smith D.S."/>
            <person name="Levesque C.A."/>
            <person name="van der Lee T.A.J."/>
        </authorList>
    </citation>
    <scope>NUCLEOTIDE SEQUENCE [LARGE SCALE GENOMIC DNA]</scope>
    <source>
        <strain evidence="12 13">CBS 675.73</strain>
    </source>
</reference>
<evidence type="ECO:0000313" key="12">
    <source>
        <dbReference type="EMBL" id="TPX75283.1"/>
    </source>
</evidence>
<evidence type="ECO:0000256" key="9">
    <source>
        <dbReference type="SAM" id="Phobius"/>
    </source>
</evidence>
<dbReference type="OrthoDB" id="428480at2759"/>
<keyword evidence="9" id="KW-0472">Membrane</keyword>
<keyword evidence="3" id="KW-0732">Signal</keyword>
<comment type="similarity">
    <text evidence="2 7">Belongs to the glycosyl hydrolase 20 family.</text>
</comment>
<evidence type="ECO:0000256" key="4">
    <source>
        <dbReference type="ARBA" id="ARBA00022801"/>
    </source>
</evidence>
<feature type="transmembrane region" description="Helical" evidence="9">
    <location>
        <begin position="7"/>
        <end position="32"/>
    </location>
</feature>
<accession>A0A507FGA9</accession>
<dbReference type="AlphaFoldDB" id="A0A507FGA9"/>
<dbReference type="EMBL" id="QEAP01000087">
    <property type="protein sequence ID" value="TPX75283.1"/>
    <property type="molecule type" value="Genomic_DNA"/>
</dbReference>
<keyword evidence="5" id="KW-0325">Glycoprotein</keyword>
<feature type="domain" description="Glycoside hydrolase family 20 catalytic" evidence="10">
    <location>
        <begin position="178"/>
        <end position="526"/>
    </location>
</feature>
<dbReference type="PIRSF" id="PIRSF001093">
    <property type="entry name" value="B-hxosamndse_ab_euk"/>
    <property type="match status" value="1"/>
</dbReference>
<evidence type="ECO:0000256" key="6">
    <source>
        <dbReference type="ARBA" id="ARBA00023295"/>
    </source>
</evidence>
<keyword evidence="4 7" id="KW-0378">Hydrolase</keyword>
<dbReference type="Gene3D" id="3.20.20.80">
    <property type="entry name" value="Glycosidases"/>
    <property type="match status" value="1"/>
</dbReference>
<gene>
    <name evidence="12" type="ORF">CcCBS67573_g03446</name>
</gene>
<feature type="domain" description="Beta-hexosaminidase bacterial type N-terminal" evidence="11">
    <location>
        <begin position="49"/>
        <end position="174"/>
    </location>
</feature>
<dbReference type="PANTHER" id="PTHR22600">
    <property type="entry name" value="BETA-HEXOSAMINIDASE"/>
    <property type="match status" value="1"/>
</dbReference>
<evidence type="ECO:0000256" key="2">
    <source>
        <dbReference type="ARBA" id="ARBA00006285"/>
    </source>
</evidence>
<dbReference type="PRINTS" id="PR00738">
    <property type="entry name" value="GLHYDRLASE20"/>
</dbReference>
<comment type="caution">
    <text evidence="12">The sequence shown here is derived from an EMBL/GenBank/DDBJ whole genome shotgun (WGS) entry which is preliminary data.</text>
</comment>
<dbReference type="InterPro" id="IPR015882">
    <property type="entry name" value="HEX_bac_N"/>
</dbReference>
<keyword evidence="9" id="KW-0812">Transmembrane</keyword>
<dbReference type="Proteomes" id="UP000320333">
    <property type="component" value="Unassembled WGS sequence"/>
</dbReference>
<evidence type="ECO:0000259" key="11">
    <source>
        <dbReference type="Pfam" id="PF02838"/>
    </source>
</evidence>
<dbReference type="FunFam" id="3.20.20.80:FF:000063">
    <property type="entry name" value="Beta-hexosaminidase"/>
    <property type="match status" value="1"/>
</dbReference>
<evidence type="ECO:0000256" key="3">
    <source>
        <dbReference type="ARBA" id="ARBA00022729"/>
    </source>
</evidence>
<organism evidence="12 13">
    <name type="scientific">Chytriomyces confervae</name>
    <dbReference type="NCBI Taxonomy" id="246404"/>
    <lineage>
        <taxon>Eukaryota</taxon>
        <taxon>Fungi</taxon>
        <taxon>Fungi incertae sedis</taxon>
        <taxon>Chytridiomycota</taxon>
        <taxon>Chytridiomycota incertae sedis</taxon>
        <taxon>Chytridiomycetes</taxon>
        <taxon>Chytridiales</taxon>
        <taxon>Chytriomycetaceae</taxon>
        <taxon>Chytriomyces</taxon>
    </lineage>
</organism>
<dbReference type="InterPro" id="IPR029018">
    <property type="entry name" value="Hex-like_dom2"/>
</dbReference>
<evidence type="ECO:0000313" key="13">
    <source>
        <dbReference type="Proteomes" id="UP000320333"/>
    </source>
</evidence>
<dbReference type="Gene3D" id="3.30.379.10">
    <property type="entry name" value="Chitobiase/beta-hexosaminidase domain 2-like"/>
    <property type="match status" value="1"/>
</dbReference>
<comment type="catalytic activity">
    <reaction evidence="1 7">
        <text>Hydrolysis of terminal non-reducing N-acetyl-D-hexosamine residues in N-acetyl-beta-D-hexosaminides.</text>
        <dbReference type="EC" id="3.2.1.52"/>
    </reaction>
</comment>
<keyword evidence="9" id="KW-1133">Transmembrane helix</keyword>
<dbReference type="Pfam" id="PF00728">
    <property type="entry name" value="Glyco_hydro_20"/>
    <property type="match status" value="1"/>
</dbReference>
<evidence type="ECO:0000256" key="8">
    <source>
        <dbReference type="PIRSR" id="PIRSR001093-1"/>
    </source>
</evidence>
<name>A0A507FGA9_9FUNG</name>
<keyword evidence="13" id="KW-1185">Reference proteome</keyword>
<dbReference type="GO" id="GO:0030203">
    <property type="term" value="P:glycosaminoglycan metabolic process"/>
    <property type="evidence" value="ECO:0007669"/>
    <property type="project" value="TreeGrafter"/>
</dbReference>
<evidence type="ECO:0000256" key="5">
    <source>
        <dbReference type="ARBA" id="ARBA00023180"/>
    </source>
</evidence>
<dbReference type="STRING" id="246404.A0A507FGA9"/>
<feature type="active site" description="Proton donor" evidence="8">
    <location>
        <position position="341"/>
    </location>
</feature>
<protein>
    <recommendedName>
        <fullName evidence="7">Beta-hexosaminidase</fullName>
        <ecNumber evidence="7">3.2.1.52</ecNumber>
    </recommendedName>
</protein>
<dbReference type="PANTHER" id="PTHR22600:SF26">
    <property type="entry name" value="BETA-N-ACETYLHEXOSAMINIDASE"/>
    <property type="match status" value="1"/>
</dbReference>
<dbReference type="InterPro" id="IPR025705">
    <property type="entry name" value="Beta_hexosaminidase_sua/sub"/>
</dbReference>
<dbReference type="SUPFAM" id="SSF51445">
    <property type="entry name" value="(Trans)glycosidases"/>
    <property type="match status" value="1"/>
</dbReference>
<dbReference type="EC" id="3.2.1.52" evidence="7"/>
<evidence type="ECO:0000256" key="7">
    <source>
        <dbReference type="PIRNR" id="PIRNR001093"/>
    </source>
</evidence>
<dbReference type="InterPro" id="IPR015883">
    <property type="entry name" value="Glyco_hydro_20_cat"/>
</dbReference>
<evidence type="ECO:0000259" key="10">
    <source>
        <dbReference type="Pfam" id="PF00728"/>
    </source>
</evidence>
<proteinExistence type="inferred from homology"/>
<evidence type="ECO:0000256" key="1">
    <source>
        <dbReference type="ARBA" id="ARBA00001231"/>
    </source>
</evidence>
<dbReference type="GO" id="GO:0004563">
    <property type="term" value="F:beta-N-acetylhexosaminidase activity"/>
    <property type="evidence" value="ECO:0007669"/>
    <property type="project" value="UniProtKB-EC"/>
</dbReference>
<dbReference type="Pfam" id="PF02838">
    <property type="entry name" value="Glyco_hydro_20b"/>
    <property type="match status" value="1"/>
</dbReference>